<name>A0A7X2L3J1_9BACL</name>
<gene>
    <name evidence="2" type="ORF">GJB61_23800</name>
</gene>
<feature type="domain" description="SGNH hydrolase-type esterase" evidence="1">
    <location>
        <begin position="45"/>
        <end position="216"/>
    </location>
</feature>
<dbReference type="InterPro" id="IPR013830">
    <property type="entry name" value="SGNH_hydro"/>
</dbReference>
<dbReference type="EMBL" id="WJXB01000011">
    <property type="protein sequence ID" value="MRN56002.1"/>
    <property type="molecule type" value="Genomic_DNA"/>
</dbReference>
<dbReference type="Proteomes" id="UP000463051">
    <property type="component" value="Unassembled WGS sequence"/>
</dbReference>
<protein>
    <recommendedName>
        <fullName evidence="1">SGNH hydrolase-type esterase domain-containing protein</fullName>
    </recommendedName>
</protein>
<dbReference type="PANTHER" id="PTHR34407">
    <property type="entry name" value="EXPRESSED PROTEIN"/>
    <property type="match status" value="1"/>
</dbReference>
<keyword evidence="3" id="KW-1185">Reference proteome</keyword>
<dbReference type="PANTHER" id="PTHR34407:SF1">
    <property type="entry name" value="SGNH HYDROLASE-TYPE ESTERASE DOMAIN-CONTAINING PROTEIN"/>
    <property type="match status" value="1"/>
</dbReference>
<dbReference type="SUPFAM" id="SSF52266">
    <property type="entry name" value="SGNH hydrolase"/>
    <property type="match status" value="1"/>
</dbReference>
<evidence type="ECO:0000313" key="2">
    <source>
        <dbReference type="EMBL" id="MRN56002.1"/>
    </source>
</evidence>
<evidence type="ECO:0000313" key="3">
    <source>
        <dbReference type="Proteomes" id="UP000463051"/>
    </source>
</evidence>
<accession>A0A7X2L3J1</accession>
<organism evidence="2 3">
    <name type="scientific">Paenibacillus monticola</name>
    <dbReference type="NCBI Taxonomy" id="2666075"/>
    <lineage>
        <taxon>Bacteria</taxon>
        <taxon>Bacillati</taxon>
        <taxon>Bacillota</taxon>
        <taxon>Bacilli</taxon>
        <taxon>Bacillales</taxon>
        <taxon>Paenibacillaceae</taxon>
        <taxon>Paenibacillus</taxon>
    </lineage>
</organism>
<evidence type="ECO:0000259" key="1">
    <source>
        <dbReference type="Pfam" id="PF13472"/>
    </source>
</evidence>
<dbReference type="CDD" id="cd00229">
    <property type="entry name" value="SGNH_hydrolase"/>
    <property type="match status" value="1"/>
</dbReference>
<dbReference type="InterPro" id="IPR036514">
    <property type="entry name" value="SGNH_hydro_sf"/>
</dbReference>
<dbReference type="Gene3D" id="3.40.50.1110">
    <property type="entry name" value="SGNH hydrolase"/>
    <property type="match status" value="1"/>
</dbReference>
<proteinExistence type="predicted"/>
<comment type="caution">
    <text evidence="2">The sequence shown here is derived from an EMBL/GenBank/DDBJ whole genome shotgun (WGS) entry which is preliminary data.</text>
</comment>
<sequence length="387" mass="42923">MTEDKNMLDKKSNADLFIIARRGLPAIKHKLLHNVPLNDSITVAFLGGSITEGAGATDAETSSWRALTGSYLQGRYVNQSFRFINAGVGGTDSTLGAHRLHEHVLRAGRIDLLFVEFSVNDGNDRDESIRGMEGIVRQCWRLSPETDICFLYTAAEKNLTGSRPFNIAVHEEVAGHYGIPSVNFAARIYTQIQAGERVWKELAPDGYHPNDAGHALYAGFLQKYLETALASDSMVAHRQEVSSTAPLDSLNYEYGMMLDGHGADYSEAFENRELKLGDPLMNWRFSTEHIYSDDPEASFSFTVTGQGAGLVLLIGPDTGIFEYSVNGSPYTAVNMFDDWCLNAYRPLPAMFPIRDQREKLHVTVRNTGMKDERSLGSGLRILKLLCN</sequence>
<dbReference type="Pfam" id="PF13472">
    <property type="entry name" value="Lipase_GDSL_2"/>
    <property type="match status" value="1"/>
</dbReference>
<dbReference type="AlphaFoldDB" id="A0A7X2L3J1"/>
<reference evidence="2 3" key="1">
    <citation type="submission" date="2019-11" db="EMBL/GenBank/DDBJ databases">
        <title>Paenibacillus monticola sp. nov., a novel PGPR strain isolated from mountain sample in China.</title>
        <authorList>
            <person name="Zhao Q."/>
            <person name="Li H.-P."/>
            <person name="Zhang J.-L."/>
        </authorList>
    </citation>
    <scope>NUCLEOTIDE SEQUENCE [LARGE SCALE GENOMIC DNA]</scope>
    <source>
        <strain evidence="2 3">LC-T2</strain>
    </source>
</reference>